<dbReference type="Pfam" id="PF02518">
    <property type="entry name" value="HATPase_c"/>
    <property type="match status" value="1"/>
</dbReference>
<dbReference type="SMART" id="SM00387">
    <property type="entry name" value="HATPase_c"/>
    <property type="match status" value="1"/>
</dbReference>
<dbReference type="SMART" id="SM00091">
    <property type="entry name" value="PAS"/>
    <property type="match status" value="1"/>
</dbReference>
<dbReference type="Pfam" id="PF07730">
    <property type="entry name" value="HisKA_3"/>
    <property type="match status" value="1"/>
</dbReference>
<dbReference type="EC" id="2.7.13.3" evidence="2"/>
<dbReference type="SUPFAM" id="SSF55785">
    <property type="entry name" value="PYP-like sensor domain (PAS domain)"/>
    <property type="match status" value="1"/>
</dbReference>
<dbReference type="Gene3D" id="3.30.450.20">
    <property type="entry name" value="PAS domain"/>
    <property type="match status" value="1"/>
</dbReference>
<dbReference type="InterPro" id="IPR003594">
    <property type="entry name" value="HATPase_dom"/>
</dbReference>
<evidence type="ECO:0000313" key="11">
    <source>
        <dbReference type="Proteomes" id="UP000316852"/>
    </source>
</evidence>
<accession>A0A538T598</accession>
<dbReference type="InterPro" id="IPR036890">
    <property type="entry name" value="HATPase_C_sf"/>
</dbReference>
<dbReference type="Gene3D" id="1.20.5.1930">
    <property type="match status" value="1"/>
</dbReference>
<dbReference type="InterPro" id="IPR050482">
    <property type="entry name" value="Sensor_HK_TwoCompSys"/>
</dbReference>
<dbReference type="Proteomes" id="UP000316852">
    <property type="component" value="Unassembled WGS sequence"/>
</dbReference>
<keyword evidence="3" id="KW-0597">Phosphoprotein</keyword>
<dbReference type="PANTHER" id="PTHR24421:SF10">
    <property type="entry name" value="NITRATE_NITRITE SENSOR PROTEIN NARQ"/>
    <property type="match status" value="1"/>
</dbReference>
<keyword evidence="6" id="KW-0418">Kinase</keyword>
<evidence type="ECO:0000313" key="10">
    <source>
        <dbReference type="EMBL" id="TMQ58812.1"/>
    </source>
</evidence>
<dbReference type="CDD" id="cd16917">
    <property type="entry name" value="HATPase_UhpB-NarQ-NarX-like"/>
    <property type="match status" value="1"/>
</dbReference>
<evidence type="ECO:0000256" key="1">
    <source>
        <dbReference type="ARBA" id="ARBA00000085"/>
    </source>
</evidence>
<keyword evidence="7" id="KW-0067">ATP-binding</keyword>
<evidence type="ECO:0000256" key="8">
    <source>
        <dbReference type="ARBA" id="ARBA00023012"/>
    </source>
</evidence>
<dbReference type="InterPro" id="IPR005467">
    <property type="entry name" value="His_kinase_dom"/>
</dbReference>
<evidence type="ECO:0000256" key="7">
    <source>
        <dbReference type="ARBA" id="ARBA00022840"/>
    </source>
</evidence>
<dbReference type="InterPro" id="IPR035965">
    <property type="entry name" value="PAS-like_dom_sf"/>
</dbReference>
<evidence type="ECO:0000256" key="3">
    <source>
        <dbReference type="ARBA" id="ARBA00022553"/>
    </source>
</evidence>
<dbReference type="SUPFAM" id="SSF55874">
    <property type="entry name" value="ATPase domain of HSP90 chaperone/DNA topoisomerase II/histidine kinase"/>
    <property type="match status" value="1"/>
</dbReference>
<comment type="catalytic activity">
    <reaction evidence="1">
        <text>ATP + protein L-histidine = ADP + protein N-phospho-L-histidine.</text>
        <dbReference type="EC" id="2.7.13.3"/>
    </reaction>
</comment>
<dbReference type="GO" id="GO:0046983">
    <property type="term" value="F:protein dimerization activity"/>
    <property type="evidence" value="ECO:0007669"/>
    <property type="project" value="InterPro"/>
</dbReference>
<dbReference type="EMBL" id="VBOW01000029">
    <property type="protein sequence ID" value="TMQ58812.1"/>
    <property type="molecule type" value="Genomic_DNA"/>
</dbReference>
<dbReference type="GO" id="GO:0016020">
    <property type="term" value="C:membrane"/>
    <property type="evidence" value="ECO:0007669"/>
    <property type="project" value="InterPro"/>
</dbReference>
<dbReference type="PROSITE" id="PS50109">
    <property type="entry name" value="HIS_KIN"/>
    <property type="match status" value="1"/>
</dbReference>
<dbReference type="CDD" id="cd00130">
    <property type="entry name" value="PAS"/>
    <property type="match status" value="1"/>
</dbReference>
<dbReference type="Gene3D" id="3.30.565.10">
    <property type="entry name" value="Histidine kinase-like ATPase, C-terminal domain"/>
    <property type="match status" value="1"/>
</dbReference>
<dbReference type="GO" id="GO:0005524">
    <property type="term" value="F:ATP binding"/>
    <property type="evidence" value="ECO:0007669"/>
    <property type="project" value="UniProtKB-KW"/>
</dbReference>
<dbReference type="PANTHER" id="PTHR24421">
    <property type="entry name" value="NITRATE/NITRITE SENSOR PROTEIN NARX-RELATED"/>
    <property type="match status" value="1"/>
</dbReference>
<evidence type="ECO:0000256" key="5">
    <source>
        <dbReference type="ARBA" id="ARBA00022741"/>
    </source>
</evidence>
<reference evidence="10 11" key="1">
    <citation type="journal article" date="2019" name="Nat. Microbiol.">
        <title>Mediterranean grassland soil C-N compound turnover is dependent on rainfall and depth, and is mediated by genomically divergent microorganisms.</title>
        <authorList>
            <person name="Diamond S."/>
            <person name="Andeer P.F."/>
            <person name="Li Z."/>
            <person name="Crits-Christoph A."/>
            <person name="Burstein D."/>
            <person name="Anantharaman K."/>
            <person name="Lane K.R."/>
            <person name="Thomas B.C."/>
            <person name="Pan C."/>
            <person name="Northen T.R."/>
            <person name="Banfield J.F."/>
        </authorList>
    </citation>
    <scope>NUCLEOTIDE SEQUENCE [LARGE SCALE GENOMIC DNA]</scope>
    <source>
        <strain evidence="10">WS_6</strain>
    </source>
</reference>
<evidence type="ECO:0000259" key="9">
    <source>
        <dbReference type="PROSITE" id="PS50109"/>
    </source>
</evidence>
<protein>
    <recommendedName>
        <fullName evidence="2">histidine kinase</fullName>
        <ecNumber evidence="2">2.7.13.3</ecNumber>
    </recommendedName>
</protein>
<name>A0A538T598_UNCEI</name>
<keyword evidence="8" id="KW-0902">Two-component regulatory system</keyword>
<evidence type="ECO:0000256" key="4">
    <source>
        <dbReference type="ARBA" id="ARBA00022679"/>
    </source>
</evidence>
<evidence type="ECO:0000256" key="2">
    <source>
        <dbReference type="ARBA" id="ARBA00012438"/>
    </source>
</evidence>
<dbReference type="GO" id="GO:0000155">
    <property type="term" value="F:phosphorelay sensor kinase activity"/>
    <property type="evidence" value="ECO:0007669"/>
    <property type="project" value="InterPro"/>
</dbReference>
<dbReference type="InterPro" id="IPR011712">
    <property type="entry name" value="Sig_transdc_His_kin_sub3_dim/P"/>
</dbReference>
<keyword evidence="4" id="KW-0808">Transferase</keyword>
<proteinExistence type="predicted"/>
<feature type="domain" description="Histidine kinase" evidence="9">
    <location>
        <begin position="168"/>
        <end position="362"/>
    </location>
</feature>
<gene>
    <name evidence="10" type="ORF">E6K76_06730</name>
</gene>
<organism evidence="10 11">
    <name type="scientific">Eiseniibacteriota bacterium</name>
    <dbReference type="NCBI Taxonomy" id="2212470"/>
    <lineage>
        <taxon>Bacteria</taxon>
        <taxon>Candidatus Eiseniibacteriota</taxon>
    </lineage>
</organism>
<dbReference type="InterPro" id="IPR000014">
    <property type="entry name" value="PAS"/>
</dbReference>
<sequence>MLREAKDLKVISRRKPNDPERRVDQYRIVFERYPHPAWVLDRATLRFLAVNDAAVSKYLYSRDEFLRMSYLDIHLPEDASTVQRSLINGQPNSPGIGLWRHKKKSGDLFDVEAAWIPVPFDRVPAILLTADSTHRSLRRLLQETESGRERLEALSRRLVDIQETERSEIARELHDEVGQLLTGLKLMLSADEREPQPGLAGSRREQMLQIVNELMDRTRNISMDLRPPMLDQLGLLSALVWHFERFTEQTRIRVSFSHVGADSRFPRPVETAAFRLIQEALTNAARYAGAEVVEVEVQADSKFLKLRVEDRGSGFDQEAARAGRSAGLTGMEERAHLLGGHLTIESSPALGTRLLAELPLRSTAPGVIP</sequence>
<evidence type="ECO:0000256" key="6">
    <source>
        <dbReference type="ARBA" id="ARBA00022777"/>
    </source>
</evidence>
<dbReference type="AlphaFoldDB" id="A0A538T598"/>
<comment type="caution">
    <text evidence="10">The sequence shown here is derived from an EMBL/GenBank/DDBJ whole genome shotgun (WGS) entry which is preliminary data.</text>
</comment>
<keyword evidence="5" id="KW-0547">Nucleotide-binding</keyword>